<feature type="region of interest" description="Disordered" evidence="1">
    <location>
        <begin position="66"/>
        <end position="100"/>
    </location>
</feature>
<keyword evidence="2" id="KW-0732">Signal</keyword>
<keyword evidence="4" id="KW-1185">Reference proteome</keyword>
<accession>A0A445G520</accession>
<evidence type="ECO:0000313" key="4">
    <source>
        <dbReference type="Proteomes" id="UP000289340"/>
    </source>
</evidence>
<feature type="signal peptide" evidence="2">
    <location>
        <begin position="1"/>
        <end position="21"/>
    </location>
</feature>
<gene>
    <name evidence="3" type="ORF">D0Y65_045461</name>
</gene>
<protein>
    <submittedName>
        <fullName evidence="3">Uncharacterized protein</fullName>
    </submittedName>
</protein>
<dbReference type="Proteomes" id="UP000289340">
    <property type="component" value="Chromosome 17"/>
</dbReference>
<evidence type="ECO:0000313" key="3">
    <source>
        <dbReference type="EMBL" id="RZB56285.1"/>
    </source>
</evidence>
<feature type="compositionally biased region" description="Basic residues" evidence="1">
    <location>
        <begin position="67"/>
        <end position="76"/>
    </location>
</feature>
<dbReference type="EMBL" id="QZWG01000017">
    <property type="protein sequence ID" value="RZB56285.1"/>
    <property type="molecule type" value="Genomic_DNA"/>
</dbReference>
<sequence length="100" mass="11273">MKPSFVVSLLLLSLILAKTQGIRLGKVSSAVQQQKQHDGETTLLKRSNTGAEEASLCKENELCTGSQKKRAARVSRKSNNQLPNIHEDYYGPRRHRPRHH</sequence>
<dbReference type="PANTHER" id="PTHR33743">
    <property type="entry name" value="PROTEIN GOLVEN 6-RELATED"/>
    <property type="match status" value="1"/>
</dbReference>
<feature type="chain" id="PRO_5019555108" evidence="2">
    <location>
        <begin position="22"/>
        <end position="100"/>
    </location>
</feature>
<proteinExistence type="predicted"/>
<dbReference type="AlphaFoldDB" id="A0A445G520"/>
<evidence type="ECO:0000256" key="1">
    <source>
        <dbReference type="SAM" id="MobiDB-lite"/>
    </source>
</evidence>
<comment type="caution">
    <text evidence="3">The sequence shown here is derived from an EMBL/GenBank/DDBJ whole genome shotgun (WGS) entry which is preliminary data.</text>
</comment>
<reference evidence="3 4" key="1">
    <citation type="submission" date="2018-09" db="EMBL/GenBank/DDBJ databases">
        <title>A high-quality reference genome of wild soybean provides a powerful tool to mine soybean genomes.</title>
        <authorList>
            <person name="Xie M."/>
            <person name="Chung C.Y.L."/>
            <person name="Li M.-W."/>
            <person name="Wong F.-L."/>
            <person name="Chan T.-F."/>
            <person name="Lam H.-M."/>
        </authorList>
    </citation>
    <scope>NUCLEOTIDE SEQUENCE [LARGE SCALE GENOMIC DNA]</scope>
    <source>
        <strain evidence="4">cv. W05</strain>
        <tissue evidence="3">Hypocotyl of etiolated seedlings</tissue>
    </source>
</reference>
<evidence type="ECO:0000256" key="2">
    <source>
        <dbReference type="SAM" id="SignalP"/>
    </source>
</evidence>
<feature type="region of interest" description="Disordered" evidence="1">
    <location>
        <begin position="31"/>
        <end position="51"/>
    </location>
</feature>
<name>A0A445G520_GLYSO</name>
<organism evidence="3 4">
    <name type="scientific">Glycine soja</name>
    <name type="common">Wild soybean</name>
    <dbReference type="NCBI Taxonomy" id="3848"/>
    <lineage>
        <taxon>Eukaryota</taxon>
        <taxon>Viridiplantae</taxon>
        <taxon>Streptophyta</taxon>
        <taxon>Embryophyta</taxon>
        <taxon>Tracheophyta</taxon>
        <taxon>Spermatophyta</taxon>
        <taxon>Magnoliopsida</taxon>
        <taxon>eudicotyledons</taxon>
        <taxon>Gunneridae</taxon>
        <taxon>Pentapetalae</taxon>
        <taxon>rosids</taxon>
        <taxon>fabids</taxon>
        <taxon>Fabales</taxon>
        <taxon>Fabaceae</taxon>
        <taxon>Papilionoideae</taxon>
        <taxon>50 kb inversion clade</taxon>
        <taxon>NPAAA clade</taxon>
        <taxon>indigoferoid/millettioid clade</taxon>
        <taxon>Phaseoleae</taxon>
        <taxon>Glycine</taxon>
        <taxon>Glycine subgen. Soja</taxon>
    </lineage>
</organism>
<dbReference type="PANTHER" id="PTHR33743:SF33">
    <property type="match status" value="1"/>
</dbReference>